<dbReference type="EMBL" id="FNSL01000001">
    <property type="protein sequence ID" value="SEB52552.1"/>
    <property type="molecule type" value="Genomic_DNA"/>
</dbReference>
<feature type="transmembrane region" description="Helical" evidence="11">
    <location>
        <begin position="42"/>
        <end position="60"/>
    </location>
</feature>
<dbReference type="GO" id="GO:0071555">
    <property type="term" value="P:cell wall organization"/>
    <property type="evidence" value="ECO:0007669"/>
    <property type="project" value="UniProtKB-KW"/>
</dbReference>
<evidence type="ECO:0000256" key="10">
    <source>
        <dbReference type="ARBA" id="ARBA00023316"/>
    </source>
</evidence>
<keyword evidence="2 11" id="KW-0997">Cell inner membrane</keyword>
<dbReference type="InterPro" id="IPR011812">
    <property type="entry name" value="Pep_trsgly"/>
</dbReference>
<evidence type="ECO:0000256" key="7">
    <source>
        <dbReference type="ARBA" id="ARBA00022984"/>
    </source>
</evidence>
<dbReference type="InterPro" id="IPR023346">
    <property type="entry name" value="Lysozyme-like_dom_sf"/>
</dbReference>
<organism evidence="14 15">
    <name type="scientific">Nitratireductor aquibiodomus</name>
    <dbReference type="NCBI Taxonomy" id="204799"/>
    <lineage>
        <taxon>Bacteria</taxon>
        <taxon>Pseudomonadati</taxon>
        <taxon>Pseudomonadota</taxon>
        <taxon>Alphaproteobacteria</taxon>
        <taxon>Hyphomicrobiales</taxon>
        <taxon>Phyllobacteriaceae</taxon>
        <taxon>Nitratireductor</taxon>
    </lineage>
</organism>
<feature type="region of interest" description="Disordered" evidence="12">
    <location>
        <begin position="1"/>
        <end position="28"/>
    </location>
</feature>
<keyword evidence="7 11" id="KW-0573">Peptidoglycan synthesis</keyword>
<evidence type="ECO:0000256" key="1">
    <source>
        <dbReference type="ARBA" id="ARBA00022475"/>
    </source>
</evidence>
<reference evidence="15" key="1">
    <citation type="submission" date="2016-10" db="EMBL/GenBank/DDBJ databases">
        <authorList>
            <person name="Varghese N."/>
            <person name="Submissions S."/>
        </authorList>
    </citation>
    <scope>NUCLEOTIDE SEQUENCE [LARGE SCALE GENOMIC DNA]</scope>
    <source>
        <strain evidence="15">ES.061</strain>
    </source>
</reference>
<dbReference type="GO" id="GO:0016763">
    <property type="term" value="F:pentosyltransferase activity"/>
    <property type="evidence" value="ECO:0007669"/>
    <property type="project" value="InterPro"/>
</dbReference>
<dbReference type="GO" id="GO:0009252">
    <property type="term" value="P:peptidoglycan biosynthetic process"/>
    <property type="evidence" value="ECO:0007669"/>
    <property type="project" value="UniProtKB-UniRule"/>
</dbReference>
<dbReference type="InterPro" id="IPR036950">
    <property type="entry name" value="PBP_transglycosylase"/>
</dbReference>
<keyword evidence="1 11" id="KW-1003">Cell membrane</keyword>
<evidence type="ECO:0000256" key="2">
    <source>
        <dbReference type="ARBA" id="ARBA00022519"/>
    </source>
</evidence>
<keyword evidence="3 11" id="KW-0328">Glycosyltransferase</keyword>
<comment type="similarity">
    <text evidence="11">Belongs to the glycosyltransferase 51 family.</text>
</comment>
<dbReference type="GO" id="GO:0008955">
    <property type="term" value="F:peptidoglycan glycosyltransferase activity"/>
    <property type="evidence" value="ECO:0007669"/>
    <property type="project" value="UniProtKB-UniRule"/>
</dbReference>
<evidence type="ECO:0000259" key="13">
    <source>
        <dbReference type="Pfam" id="PF00912"/>
    </source>
</evidence>
<keyword evidence="6 11" id="KW-0133">Cell shape</keyword>
<dbReference type="Proteomes" id="UP000199064">
    <property type="component" value="Unassembled WGS sequence"/>
</dbReference>
<evidence type="ECO:0000256" key="9">
    <source>
        <dbReference type="ARBA" id="ARBA00023136"/>
    </source>
</evidence>
<keyword evidence="5 11" id="KW-0812">Transmembrane</keyword>
<evidence type="ECO:0000256" key="8">
    <source>
        <dbReference type="ARBA" id="ARBA00022989"/>
    </source>
</evidence>
<dbReference type="HAMAP" id="MF_00766">
    <property type="entry name" value="PGT_MtgA"/>
    <property type="match status" value="1"/>
</dbReference>
<dbReference type="GO" id="GO:0005886">
    <property type="term" value="C:plasma membrane"/>
    <property type="evidence" value="ECO:0007669"/>
    <property type="project" value="UniProtKB-SubCell"/>
</dbReference>
<keyword evidence="9 11" id="KW-0472">Membrane</keyword>
<comment type="subcellular location">
    <subcellularLocation>
        <location evidence="11">Cell inner membrane</location>
        <topology evidence="11">Single-pass membrane protein</topology>
    </subcellularLocation>
</comment>
<dbReference type="SUPFAM" id="SSF53955">
    <property type="entry name" value="Lysozyme-like"/>
    <property type="match status" value="1"/>
</dbReference>
<dbReference type="UniPathway" id="UPA00219"/>
<comment type="pathway">
    <text evidence="11">Cell wall biogenesis; peptidoglycan biosynthesis.</text>
</comment>
<dbReference type="RefSeq" id="WP_007007561.1">
    <property type="nucleotide sequence ID" value="NZ_FNSL01000001.1"/>
</dbReference>
<evidence type="ECO:0000256" key="5">
    <source>
        <dbReference type="ARBA" id="ARBA00022692"/>
    </source>
</evidence>
<evidence type="ECO:0000256" key="6">
    <source>
        <dbReference type="ARBA" id="ARBA00022960"/>
    </source>
</evidence>
<dbReference type="GO" id="GO:0008360">
    <property type="term" value="P:regulation of cell shape"/>
    <property type="evidence" value="ECO:0007669"/>
    <property type="project" value="UniProtKB-KW"/>
</dbReference>
<gene>
    <name evidence="11" type="primary">mtgA</name>
    <name evidence="14" type="ORF">SAMN05216452_1896</name>
</gene>
<evidence type="ECO:0000256" key="12">
    <source>
        <dbReference type="SAM" id="MobiDB-lite"/>
    </source>
</evidence>
<dbReference type="AlphaFoldDB" id="A0A1H4K3S5"/>
<feature type="compositionally biased region" description="Basic residues" evidence="12">
    <location>
        <begin position="16"/>
        <end position="28"/>
    </location>
</feature>
<comment type="catalytic activity">
    <reaction evidence="11">
        <text>[GlcNAc-(1-&gt;4)-Mur2Ac(oyl-L-Ala-gamma-D-Glu-L-Lys-D-Ala-D-Ala)](n)-di-trans,octa-cis-undecaprenyl diphosphate + beta-D-GlcNAc-(1-&gt;4)-Mur2Ac(oyl-L-Ala-gamma-D-Glu-L-Lys-D-Ala-D-Ala)-di-trans,octa-cis-undecaprenyl diphosphate = [GlcNAc-(1-&gt;4)-Mur2Ac(oyl-L-Ala-gamma-D-Glu-L-Lys-D-Ala-D-Ala)](n+1)-di-trans,octa-cis-undecaprenyl diphosphate + di-trans,octa-cis-undecaprenyl diphosphate + H(+)</text>
        <dbReference type="Rhea" id="RHEA:23708"/>
        <dbReference type="Rhea" id="RHEA-COMP:9602"/>
        <dbReference type="Rhea" id="RHEA-COMP:9603"/>
        <dbReference type="ChEBI" id="CHEBI:15378"/>
        <dbReference type="ChEBI" id="CHEBI:58405"/>
        <dbReference type="ChEBI" id="CHEBI:60033"/>
        <dbReference type="ChEBI" id="CHEBI:78435"/>
        <dbReference type="EC" id="2.4.99.28"/>
    </reaction>
</comment>
<dbReference type="EC" id="2.4.99.28" evidence="11"/>
<dbReference type="GO" id="GO:0009274">
    <property type="term" value="C:peptidoglycan-based cell wall"/>
    <property type="evidence" value="ECO:0007669"/>
    <property type="project" value="InterPro"/>
</dbReference>
<keyword evidence="4 11" id="KW-0808">Transferase</keyword>
<keyword evidence="8 11" id="KW-1133">Transmembrane helix</keyword>
<evidence type="ECO:0000313" key="14">
    <source>
        <dbReference type="EMBL" id="SEB52552.1"/>
    </source>
</evidence>
<sequence length="258" mass="28629">MSGPTVDPEKKPSTRGGRRRGRSGKTRTGAARRWRGWLLRRVVIVLAVLALTPAGLTILYKVPFIHPVSTLMLRDLATLEGYDRRWKSLEEMGPLIQYSVMMSEDGQFCAHDGIDWAALNLVINDALSGEKARGASTIPMQAVKNLYLWQGRSFVRKGLELPLAVYLDLMLSKRRILEIYLNIVEWGPNIYGAEAAAQHYFGRPASELTRRQAALLAVTLPNPLERNPAKPSGGLNRLAANIEQRARKAGGYVGCLKP</sequence>
<evidence type="ECO:0000256" key="11">
    <source>
        <dbReference type="HAMAP-Rule" id="MF_00766"/>
    </source>
</evidence>
<keyword evidence="15" id="KW-1185">Reference proteome</keyword>
<dbReference type="NCBIfam" id="TIGR02070">
    <property type="entry name" value="mono_pep_trsgly"/>
    <property type="match status" value="1"/>
</dbReference>
<evidence type="ECO:0000313" key="15">
    <source>
        <dbReference type="Proteomes" id="UP000199064"/>
    </source>
</evidence>
<keyword evidence="10 11" id="KW-0961">Cell wall biogenesis/degradation</keyword>
<evidence type="ECO:0000256" key="4">
    <source>
        <dbReference type="ARBA" id="ARBA00022679"/>
    </source>
</evidence>
<evidence type="ECO:0000256" key="3">
    <source>
        <dbReference type="ARBA" id="ARBA00022676"/>
    </source>
</evidence>
<accession>A0A1H4K3S5</accession>
<name>A0A1H4K3S5_9HYPH</name>
<dbReference type="Pfam" id="PF00912">
    <property type="entry name" value="Transgly"/>
    <property type="match status" value="1"/>
</dbReference>
<dbReference type="Gene3D" id="1.10.3810.10">
    <property type="entry name" value="Biosynthetic peptidoglycan transglycosylase-like"/>
    <property type="match status" value="1"/>
</dbReference>
<dbReference type="PANTHER" id="PTHR30400:SF0">
    <property type="entry name" value="BIOSYNTHETIC PEPTIDOGLYCAN TRANSGLYCOSYLASE"/>
    <property type="match status" value="1"/>
</dbReference>
<feature type="domain" description="Glycosyl transferase family 51" evidence="13">
    <location>
        <begin position="78"/>
        <end position="231"/>
    </location>
</feature>
<protein>
    <recommendedName>
        <fullName evidence="11">Biosynthetic peptidoglycan transglycosylase</fullName>
        <ecNumber evidence="11">2.4.99.28</ecNumber>
    </recommendedName>
    <alternativeName>
        <fullName evidence="11">Glycan polymerase</fullName>
    </alternativeName>
    <alternativeName>
        <fullName evidence="11">Peptidoglycan glycosyltransferase MtgA</fullName>
        <shortName evidence="11">PGT</shortName>
    </alternativeName>
</protein>
<proteinExistence type="inferred from homology"/>
<dbReference type="PANTHER" id="PTHR30400">
    <property type="entry name" value="MONOFUNCTIONAL BIOSYNTHETIC PEPTIDOGLYCAN TRANSGLYCOSYLASE"/>
    <property type="match status" value="1"/>
</dbReference>
<comment type="function">
    <text evidence="11">Peptidoglycan polymerase that catalyzes glycan chain elongation from lipid-linked precursors.</text>
</comment>
<dbReference type="InterPro" id="IPR001264">
    <property type="entry name" value="Glyco_trans_51"/>
</dbReference>